<protein>
    <submittedName>
        <fullName evidence="1">Uncharacterized protein</fullName>
    </submittedName>
</protein>
<reference evidence="1 2" key="1">
    <citation type="journal article" date="2019" name="Nat. Ecol. Evol.">
        <title>Megaphylogeny resolves global patterns of mushroom evolution.</title>
        <authorList>
            <person name="Varga T."/>
            <person name="Krizsan K."/>
            <person name="Foldi C."/>
            <person name="Dima B."/>
            <person name="Sanchez-Garcia M."/>
            <person name="Sanchez-Ramirez S."/>
            <person name="Szollosi G.J."/>
            <person name="Szarkandi J.G."/>
            <person name="Papp V."/>
            <person name="Albert L."/>
            <person name="Andreopoulos W."/>
            <person name="Angelini C."/>
            <person name="Antonin V."/>
            <person name="Barry K.W."/>
            <person name="Bougher N.L."/>
            <person name="Buchanan P."/>
            <person name="Buyck B."/>
            <person name="Bense V."/>
            <person name="Catcheside P."/>
            <person name="Chovatia M."/>
            <person name="Cooper J."/>
            <person name="Damon W."/>
            <person name="Desjardin D."/>
            <person name="Finy P."/>
            <person name="Geml J."/>
            <person name="Haridas S."/>
            <person name="Hughes K."/>
            <person name="Justo A."/>
            <person name="Karasinski D."/>
            <person name="Kautmanova I."/>
            <person name="Kiss B."/>
            <person name="Kocsube S."/>
            <person name="Kotiranta H."/>
            <person name="LaButti K.M."/>
            <person name="Lechner B.E."/>
            <person name="Liimatainen K."/>
            <person name="Lipzen A."/>
            <person name="Lukacs Z."/>
            <person name="Mihaltcheva S."/>
            <person name="Morgado L.N."/>
            <person name="Niskanen T."/>
            <person name="Noordeloos M.E."/>
            <person name="Ohm R.A."/>
            <person name="Ortiz-Santana B."/>
            <person name="Ovrebo C."/>
            <person name="Racz N."/>
            <person name="Riley R."/>
            <person name="Savchenko A."/>
            <person name="Shiryaev A."/>
            <person name="Soop K."/>
            <person name="Spirin V."/>
            <person name="Szebenyi C."/>
            <person name="Tomsovsky M."/>
            <person name="Tulloss R.E."/>
            <person name="Uehling J."/>
            <person name="Grigoriev I.V."/>
            <person name="Vagvolgyi C."/>
            <person name="Papp T."/>
            <person name="Martin F.M."/>
            <person name="Miettinen O."/>
            <person name="Hibbett D.S."/>
            <person name="Nagy L.G."/>
        </authorList>
    </citation>
    <scope>NUCLEOTIDE SEQUENCE [LARGE SCALE GENOMIC DNA]</scope>
    <source>
        <strain evidence="1 2">NL-1719</strain>
    </source>
</reference>
<evidence type="ECO:0000313" key="1">
    <source>
        <dbReference type="EMBL" id="TFK67403.1"/>
    </source>
</evidence>
<keyword evidence="2" id="KW-1185">Reference proteome</keyword>
<dbReference type="EMBL" id="ML208376">
    <property type="protein sequence ID" value="TFK67403.1"/>
    <property type="molecule type" value="Genomic_DNA"/>
</dbReference>
<accession>A0ACD3ANA6</accession>
<organism evidence="1 2">
    <name type="scientific">Pluteus cervinus</name>
    <dbReference type="NCBI Taxonomy" id="181527"/>
    <lineage>
        <taxon>Eukaryota</taxon>
        <taxon>Fungi</taxon>
        <taxon>Dikarya</taxon>
        <taxon>Basidiomycota</taxon>
        <taxon>Agaricomycotina</taxon>
        <taxon>Agaricomycetes</taxon>
        <taxon>Agaricomycetidae</taxon>
        <taxon>Agaricales</taxon>
        <taxon>Pluteineae</taxon>
        <taxon>Pluteaceae</taxon>
        <taxon>Pluteus</taxon>
    </lineage>
</organism>
<dbReference type="Proteomes" id="UP000308600">
    <property type="component" value="Unassembled WGS sequence"/>
</dbReference>
<sequence length="63" mass="7138">MSLTFRRLSAADDPIYPTYSKQDPLLFLLPPKTSYPLGQPQLALTPPLLIQCPILQRHSSQLF</sequence>
<name>A0ACD3ANA6_9AGAR</name>
<evidence type="ECO:0000313" key="2">
    <source>
        <dbReference type="Proteomes" id="UP000308600"/>
    </source>
</evidence>
<gene>
    <name evidence="1" type="ORF">BDN72DRAFT_898958</name>
</gene>
<proteinExistence type="predicted"/>